<dbReference type="Pfam" id="PF01740">
    <property type="entry name" value="STAS"/>
    <property type="match status" value="1"/>
</dbReference>
<dbReference type="Pfam" id="PF00916">
    <property type="entry name" value="Sulfate_transp"/>
    <property type="match status" value="1"/>
</dbReference>
<organism evidence="7 8">
    <name type="scientific">Thermospira aquatica</name>
    <dbReference type="NCBI Taxonomy" id="2828656"/>
    <lineage>
        <taxon>Bacteria</taxon>
        <taxon>Pseudomonadati</taxon>
        <taxon>Spirochaetota</taxon>
        <taxon>Spirochaetia</taxon>
        <taxon>Brevinematales</taxon>
        <taxon>Thermospiraceae</taxon>
        <taxon>Thermospira</taxon>
    </lineage>
</organism>
<reference evidence="7" key="2">
    <citation type="submission" date="2022-06" db="EMBL/GenBank/DDBJ databases">
        <title>Thermospira aquatica gen. nov., sp. nov.</title>
        <authorList>
            <person name="Ben Ali Gam Z."/>
            <person name="Labat M."/>
        </authorList>
    </citation>
    <scope>NUCLEOTIDE SEQUENCE</scope>
    <source>
        <strain evidence="7">F1F22</strain>
    </source>
</reference>
<keyword evidence="3 5" id="KW-1133">Transmembrane helix</keyword>
<dbReference type="CDD" id="cd07042">
    <property type="entry name" value="STAS_SulP_like_sulfate_transporter"/>
    <property type="match status" value="1"/>
</dbReference>
<dbReference type="InterPro" id="IPR001902">
    <property type="entry name" value="SLC26A/SulP_fam"/>
</dbReference>
<feature type="transmembrane region" description="Helical" evidence="5">
    <location>
        <begin position="322"/>
        <end position="338"/>
    </location>
</feature>
<feature type="transmembrane region" description="Helical" evidence="5">
    <location>
        <begin position="380"/>
        <end position="410"/>
    </location>
</feature>
<feature type="transmembrane region" description="Helical" evidence="5">
    <location>
        <begin position="198"/>
        <end position="217"/>
    </location>
</feature>
<dbReference type="InterPro" id="IPR011547">
    <property type="entry name" value="SLC26A/SulP_dom"/>
</dbReference>
<dbReference type="AlphaFoldDB" id="A0AAX3BC00"/>
<dbReference type="NCBIfam" id="TIGR00815">
    <property type="entry name" value="sulP"/>
    <property type="match status" value="1"/>
</dbReference>
<gene>
    <name evidence="7" type="primary">sulP</name>
    <name evidence="7" type="ORF">KDW03_10210</name>
</gene>
<feature type="transmembrane region" description="Helical" evidence="5">
    <location>
        <begin position="54"/>
        <end position="74"/>
    </location>
</feature>
<dbReference type="GO" id="GO:0016020">
    <property type="term" value="C:membrane"/>
    <property type="evidence" value="ECO:0007669"/>
    <property type="project" value="UniProtKB-SubCell"/>
</dbReference>
<feature type="transmembrane region" description="Helical" evidence="5">
    <location>
        <begin position="173"/>
        <end position="191"/>
    </location>
</feature>
<comment type="subcellular location">
    <subcellularLocation>
        <location evidence="1">Membrane</location>
        <topology evidence="1">Multi-pass membrane protein</topology>
    </subcellularLocation>
</comment>
<evidence type="ECO:0000256" key="5">
    <source>
        <dbReference type="SAM" id="Phobius"/>
    </source>
</evidence>
<feature type="transmembrane region" description="Helical" evidence="5">
    <location>
        <begin position="249"/>
        <end position="271"/>
    </location>
</feature>
<evidence type="ECO:0000313" key="8">
    <source>
        <dbReference type="Proteomes" id="UP001056539"/>
    </source>
</evidence>
<sequence>MSKLEPKLWTVLKEGYSKQMFFQDLSAGVLVGIVALPLAIAFAIASGVKPEQGLYTAIVAGFLISFLGGSRVQIGGPTGAFVVIVAGIMQQYGYDGLAVATFMAGFFLILMGLLRLGSVIRFIPHPVTVGFTSGIAVIIFTSQIKDFLGLQIENFPAEFFGKIEAYIHSLHTINPWALGIGVLSFLIIVFWPKVSRKIPGSLVAILATTIIVQLFQLPVETIGQRFGHVPNTLPVPRLPHISWEIIQKMFSPAVTIALLAGIESLLSAVVADGMMGTRHRSNMELIAQGIANIASPLFQGIPATGAIARTATNIKNGGRTPVAGMIHALTLLLILLFFGKWAELIPLATLAAVLMKVAINMSEYEVFLSIFKTTKSDISVLLTTFLLTVFIDLTVAIEVGIVLAALLFMYRMAHVTEVSHLTEEISEEELQNDTKSILLRDVPKGVEVFEIQGSLFFGAAETFKSRIRNIQKTPKVLVLRMRHVYSLDATGLAVLEDLWEKCSREKIKLIFSGVHAQPLDLFIRSGLADKIGRDNLYKDIDDALAKAKTMI</sequence>
<dbReference type="Proteomes" id="UP001056539">
    <property type="component" value="Chromosome"/>
</dbReference>
<dbReference type="KEGG" id="taqu:KDW03_10210"/>
<evidence type="ECO:0000256" key="4">
    <source>
        <dbReference type="ARBA" id="ARBA00023136"/>
    </source>
</evidence>
<accession>A0AAX3BC00</accession>
<feature type="domain" description="STAS" evidence="6">
    <location>
        <begin position="445"/>
        <end position="547"/>
    </location>
</feature>
<feature type="transmembrane region" description="Helical" evidence="5">
    <location>
        <begin position="126"/>
        <end position="144"/>
    </location>
</feature>
<feature type="transmembrane region" description="Helical" evidence="5">
    <location>
        <begin position="94"/>
        <end position="114"/>
    </location>
</feature>
<evidence type="ECO:0000256" key="3">
    <source>
        <dbReference type="ARBA" id="ARBA00022989"/>
    </source>
</evidence>
<keyword evidence="2 5" id="KW-0812">Transmembrane</keyword>
<dbReference type="SUPFAM" id="SSF52091">
    <property type="entry name" value="SpoIIaa-like"/>
    <property type="match status" value="1"/>
</dbReference>
<dbReference type="InterPro" id="IPR036513">
    <property type="entry name" value="STAS_dom_sf"/>
</dbReference>
<dbReference type="InterPro" id="IPR002645">
    <property type="entry name" value="STAS_dom"/>
</dbReference>
<evidence type="ECO:0000256" key="2">
    <source>
        <dbReference type="ARBA" id="ARBA00022692"/>
    </source>
</evidence>
<evidence type="ECO:0000259" key="6">
    <source>
        <dbReference type="PROSITE" id="PS50801"/>
    </source>
</evidence>
<keyword evidence="8" id="KW-1185">Reference proteome</keyword>
<dbReference type="RefSeq" id="WP_271434975.1">
    <property type="nucleotide sequence ID" value="NZ_CP073355.1"/>
</dbReference>
<dbReference type="PANTHER" id="PTHR11814">
    <property type="entry name" value="SULFATE TRANSPORTER"/>
    <property type="match status" value="1"/>
</dbReference>
<dbReference type="PROSITE" id="PS50801">
    <property type="entry name" value="STAS"/>
    <property type="match status" value="1"/>
</dbReference>
<feature type="transmembrane region" description="Helical" evidence="5">
    <location>
        <begin position="20"/>
        <end position="42"/>
    </location>
</feature>
<dbReference type="EMBL" id="CP073355">
    <property type="protein sequence ID" value="URA09842.1"/>
    <property type="molecule type" value="Genomic_DNA"/>
</dbReference>
<evidence type="ECO:0000313" key="7">
    <source>
        <dbReference type="EMBL" id="URA09842.1"/>
    </source>
</evidence>
<reference evidence="7" key="1">
    <citation type="submission" date="2021-04" db="EMBL/GenBank/DDBJ databases">
        <authorList>
            <person name="Postec A."/>
        </authorList>
    </citation>
    <scope>NUCLEOTIDE SEQUENCE</scope>
    <source>
        <strain evidence="7">F1F22</strain>
    </source>
</reference>
<dbReference type="GO" id="GO:0055085">
    <property type="term" value="P:transmembrane transport"/>
    <property type="evidence" value="ECO:0007669"/>
    <property type="project" value="InterPro"/>
</dbReference>
<dbReference type="Gene3D" id="3.30.750.24">
    <property type="entry name" value="STAS domain"/>
    <property type="match status" value="1"/>
</dbReference>
<keyword evidence="4 5" id="KW-0472">Membrane</keyword>
<protein>
    <submittedName>
        <fullName evidence="7">Sulfate permease</fullName>
    </submittedName>
</protein>
<proteinExistence type="predicted"/>
<name>A0AAX3BC00_9SPIR</name>
<evidence type="ECO:0000256" key="1">
    <source>
        <dbReference type="ARBA" id="ARBA00004141"/>
    </source>
</evidence>